<dbReference type="PANTHER" id="PTHR23517:SF2">
    <property type="entry name" value="MULTIDRUG RESISTANCE PROTEIN MDTH"/>
    <property type="match status" value="1"/>
</dbReference>
<organism evidence="8 9">
    <name type="scientific">Streptomyces alboniger</name>
    <dbReference type="NCBI Taxonomy" id="132473"/>
    <lineage>
        <taxon>Bacteria</taxon>
        <taxon>Bacillati</taxon>
        <taxon>Actinomycetota</taxon>
        <taxon>Actinomycetes</taxon>
        <taxon>Kitasatosporales</taxon>
        <taxon>Streptomycetaceae</taxon>
        <taxon>Streptomyces</taxon>
        <taxon>Streptomyces aurantiacus group</taxon>
    </lineage>
</organism>
<comment type="subcellular location">
    <subcellularLocation>
        <location evidence="1">Cell membrane</location>
        <topology evidence="1">Multi-pass membrane protein</topology>
    </subcellularLocation>
</comment>
<feature type="transmembrane region" description="Helical" evidence="7">
    <location>
        <begin position="168"/>
        <end position="185"/>
    </location>
</feature>
<keyword evidence="9" id="KW-1185">Reference proteome</keyword>
<protein>
    <submittedName>
        <fullName evidence="8">MFS transporter</fullName>
    </submittedName>
</protein>
<feature type="transmembrane region" description="Helical" evidence="7">
    <location>
        <begin position="12"/>
        <end position="35"/>
    </location>
</feature>
<name>A0A5J6HLC7_STRAD</name>
<dbReference type="OrthoDB" id="6803299at2"/>
<dbReference type="InterPro" id="IPR036259">
    <property type="entry name" value="MFS_trans_sf"/>
</dbReference>
<evidence type="ECO:0000256" key="1">
    <source>
        <dbReference type="ARBA" id="ARBA00004651"/>
    </source>
</evidence>
<evidence type="ECO:0000313" key="8">
    <source>
        <dbReference type="EMBL" id="QEV17967.1"/>
    </source>
</evidence>
<feature type="transmembrane region" description="Helical" evidence="7">
    <location>
        <begin position="276"/>
        <end position="293"/>
    </location>
</feature>
<sequence length="412" mass="42229">MKSLLPPPGPTRLLTVITMVMSLGQGLWMALSSIYAVTMLHLTPGQLGISVSVAAAIVLLCSIPLGHLADRAGPRTVQMWSFLALAALTAALLLATDFWAYLVIVAAQGVAYRSGRSARKAMIAGLVPAAGRVKVLAQVRAASNASISVGACLAGLVLAVGSRGAYQSAVLFITVTFLLTGLLTAKEPPVPPVPASAGTALAVLRDVPFLSFAALDGLLTTHTVLLDVILPLWVLQHTGAPRWMSAAILLVNTILVVAVQSRAARGADSPAAAARASFQGAGCVAAACLLFALSDGTAMVATCVLLVVGAVAHALGEVRQAAGSWGIAFDLAPDHAQGQYQATHAMGQDVGKLVAPAAFTWLVLEHGALGWVVLAAVFALLGAAISPVVTLAVRARSRGVSLQRERPPQAHS</sequence>
<dbReference type="AlphaFoldDB" id="A0A5J6HLC7"/>
<feature type="transmembrane region" description="Helical" evidence="7">
    <location>
        <begin position="141"/>
        <end position="161"/>
    </location>
</feature>
<reference evidence="8 9" key="1">
    <citation type="submission" date="2017-09" db="EMBL/GenBank/DDBJ databases">
        <authorList>
            <person name="Lee N."/>
            <person name="Cho B.-K."/>
        </authorList>
    </citation>
    <scope>NUCLEOTIDE SEQUENCE [LARGE SCALE GENOMIC DNA]</scope>
    <source>
        <strain evidence="8 9">ATCC 12461</strain>
    </source>
</reference>
<feature type="transmembrane region" description="Helical" evidence="7">
    <location>
        <begin position="298"/>
        <end position="316"/>
    </location>
</feature>
<proteinExistence type="predicted"/>
<accession>A0A5J6HLC7</accession>
<evidence type="ECO:0000256" key="5">
    <source>
        <dbReference type="ARBA" id="ARBA00022989"/>
    </source>
</evidence>
<keyword evidence="2" id="KW-0813">Transport</keyword>
<evidence type="ECO:0000256" key="3">
    <source>
        <dbReference type="ARBA" id="ARBA00022475"/>
    </source>
</evidence>
<keyword evidence="4 7" id="KW-0812">Transmembrane</keyword>
<feature type="transmembrane region" description="Helical" evidence="7">
    <location>
        <begin position="47"/>
        <end position="68"/>
    </location>
</feature>
<gene>
    <name evidence="8" type="ORF">CP975_11010</name>
</gene>
<dbReference type="Proteomes" id="UP000326553">
    <property type="component" value="Chromosome"/>
</dbReference>
<dbReference type="SUPFAM" id="SSF103473">
    <property type="entry name" value="MFS general substrate transporter"/>
    <property type="match status" value="1"/>
</dbReference>
<feature type="transmembrane region" description="Helical" evidence="7">
    <location>
        <begin position="80"/>
        <end position="104"/>
    </location>
</feature>
<dbReference type="EMBL" id="CP023695">
    <property type="protein sequence ID" value="QEV17967.1"/>
    <property type="molecule type" value="Genomic_DNA"/>
</dbReference>
<evidence type="ECO:0000256" key="2">
    <source>
        <dbReference type="ARBA" id="ARBA00022448"/>
    </source>
</evidence>
<evidence type="ECO:0000256" key="4">
    <source>
        <dbReference type="ARBA" id="ARBA00022692"/>
    </source>
</evidence>
<evidence type="ECO:0000256" key="7">
    <source>
        <dbReference type="SAM" id="Phobius"/>
    </source>
</evidence>
<dbReference type="KEGG" id="salw:CP975_11010"/>
<feature type="transmembrane region" description="Helical" evidence="7">
    <location>
        <begin position="368"/>
        <end position="393"/>
    </location>
</feature>
<dbReference type="InterPro" id="IPR050171">
    <property type="entry name" value="MFS_Transporters"/>
</dbReference>
<dbReference type="GO" id="GO:0005886">
    <property type="term" value="C:plasma membrane"/>
    <property type="evidence" value="ECO:0007669"/>
    <property type="project" value="UniProtKB-SubCell"/>
</dbReference>
<dbReference type="Pfam" id="PF07690">
    <property type="entry name" value="MFS_1"/>
    <property type="match status" value="1"/>
</dbReference>
<keyword evidence="5 7" id="KW-1133">Transmembrane helix</keyword>
<keyword evidence="3" id="KW-1003">Cell membrane</keyword>
<dbReference type="PANTHER" id="PTHR23517">
    <property type="entry name" value="RESISTANCE PROTEIN MDTM, PUTATIVE-RELATED-RELATED"/>
    <property type="match status" value="1"/>
</dbReference>
<dbReference type="InterPro" id="IPR011701">
    <property type="entry name" value="MFS"/>
</dbReference>
<dbReference type="Gene3D" id="1.20.1250.20">
    <property type="entry name" value="MFS general substrate transporter like domains"/>
    <property type="match status" value="1"/>
</dbReference>
<feature type="transmembrane region" description="Helical" evidence="7">
    <location>
        <begin position="246"/>
        <end position="264"/>
    </location>
</feature>
<keyword evidence="6 7" id="KW-0472">Membrane</keyword>
<dbReference type="GO" id="GO:0022857">
    <property type="term" value="F:transmembrane transporter activity"/>
    <property type="evidence" value="ECO:0007669"/>
    <property type="project" value="InterPro"/>
</dbReference>
<evidence type="ECO:0000313" key="9">
    <source>
        <dbReference type="Proteomes" id="UP000326553"/>
    </source>
</evidence>
<dbReference type="RefSeq" id="WP_055527608.1">
    <property type="nucleotide sequence ID" value="NZ_CP023695.1"/>
</dbReference>
<evidence type="ECO:0000256" key="6">
    <source>
        <dbReference type="ARBA" id="ARBA00023136"/>
    </source>
</evidence>
<feature type="transmembrane region" description="Helical" evidence="7">
    <location>
        <begin position="209"/>
        <end position="234"/>
    </location>
</feature>